<dbReference type="Pfam" id="PF01367">
    <property type="entry name" value="5_3_exonuc"/>
    <property type="match status" value="1"/>
</dbReference>
<accession>A0A2Z5IQU7</accession>
<proteinExistence type="predicted"/>
<dbReference type="Proteomes" id="UP000252477">
    <property type="component" value="Chromosome"/>
</dbReference>
<evidence type="ECO:0000313" key="8">
    <source>
        <dbReference type="Proteomes" id="UP000252477"/>
    </source>
</evidence>
<evidence type="ECO:0000313" key="7">
    <source>
        <dbReference type="EMBL" id="AXE60957.1"/>
    </source>
</evidence>
<dbReference type="AlphaFoldDB" id="A0A2Z5IQU7"/>
<dbReference type="InterPro" id="IPR020046">
    <property type="entry name" value="5-3_exonucl_a-hlix_arch_N"/>
</dbReference>
<dbReference type="InterPro" id="IPR029060">
    <property type="entry name" value="PIN-like_dom_sf"/>
</dbReference>
<sequence>MEMNNQKLLIIDGTYLAYRSYYATAYGPNPNILKTASGIQTNAIVGFFNTVNLLIKNYSPTHIYFAFDSKIKTFRHNIYEDYKAGRQKAPIEFYNQLDTIQEILSAINVQNQYYDGYEADDIIAKAVNHFKGASILIFSGDQDLNQLIDENVAILKKIKGEMIILNRHNFKEYYNFLPNQVIDYKAMVGDASDNFKGILGIGNKSAINLLNEYQSLENIYHNIDRIKPSVAKKLIDNKEAAMRDKFMATLCTDFDLNLPNIDDLAITKIQLTDNALKLFDELELNSLKRKFRALSEFN</sequence>
<keyword evidence="3" id="KW-0238">DNA-binding</keyword>
<evidence type="ECO:0000256" key="5">
    <source>
        <dbReference type="ARBA" id="ARBA00050026"/>
    </source>
</evidence>
<dbReference type="Pfam" id="PF02739">
    <property type="entry name" value="5_3_exonuc_N"/>
    <property type="match status" value="1"/>
</dbReference>
<dbReference type="SMART" id="SM00475">
    <property type="entry name" value="53EXOc"/>
    <property type="match status" value="1"/>
</dbReference>
<dbReference type="Gene3D" id="1.10.150.20">
    <property type="entry name" value="5' to 3' exonuclease, C-terminal subdomain"/>
    <property type="match status" value="1"/>
</dbReference>
<gene>
    <name evidence="7" type="ORF">DA803_02590</name>
</gene>
<dbReference type="InterPro" id="IPR008918">
    <property type="entry name" value="HhH2"/>
</dbReference>
<comment type="function">
    <text evidence="4">5'-3' exonuclease acting preferentially on double-stranded DNA.</text>
</comment>
<keyword evidence="8" id="KW-1185">Reference proteome</keyword>
<dbReference type="CDD" id="cd09859">
    <property type="entry name" value="PIN_53EXO"/>
    <property type="match status" value="1"/>
</dbReference>
<dbReference type="PANTHER" id="PTHR42646">
    <property type="entry name" value="FLAP ENDONUCLEASE XNI"/>
    <property type="match status" value="1"/>
</dbReference>
<dbReference type="SUPFAM" id="SSF47807">
    <property type="entry name" value="5' to 3' exonuclease, C-terminal subdomain"/>
    <property type="match status" value="1"/>
</dbReference>
<evidence type="ECO:0000256" key="4">
    <source>
        <dbReference type="ARBA" id="ARBA00049957"/>
    </source>
</evidence>
<keyword evidence="7" id="KW-0269">Exonuclease</keyword>
<evidence type="ECO:0000259" key="6">
    <source>
        <dbReference type="SMART" id="SM00475"/>
    </source>
</evidence>
<keyword evidence="1" id="KW-0540">Nuclease</keyword>
<dbReference type="PANTHER" id="PTHR42646:SF2">
    <property type="entry name" value="5'-3' EXONUCLEASE FAMILY PROTEIN"/>
    <property type="match status" value="1"/>
</dbReference>
<dbReference type="SMART" id="SM00279">
    <property type="entry name" value="HhH2"/>
    <property type="match status" value="1"/>
</dbReference>
<dbReference type="Gene3D" id="3.40.50.1010">
    <property type="entry name" value="5'-nuclease"/>
    <property type="match status" value="1"/>
</dbReference>
<dbReference type="GO" id="GO:0033567">
    <property type="term" value="P:DNA replication, Okazaki fragment processing"/>
    <property type="evidence" value="ECO:0007669"/>
    <property type="project" value="InterPro"/>
</dbReference>
<dbReference type="GO" id="GO:0008409">
    <property type="term" value="F:5'-3' exonuclease activity"/>
    <property type="evidence" value="ECO:0007669"/>
    <property type="project" value="InterPro"/>
</dbReference>
<keyword evidence="2" id="KW-0378">Hydrolase</keyword>
<dbReference type="SUPFAM" id="SSF88723">
    <property type="entry name" value="PIN domain-like"/>
    <property type="match status" value="1"/>
</dbReference>
<protein>
    <recommendedName>
        <fullName evidence="5">5'-3' exonuclease</fullName>
    </recommendedName>
</protein>
<name>A0A2Z5IQU7_9BACT</name>
<dbReference type="FunFam" id="1.10.150.20:FF:000003">
    <property type="entry name" value="DNA polymerase I"/>
    <property type="match status" value="1"/>
</dbReference>
<dbReference type="EMBL" id="CP029295">
    <property type="protein sequence ID" value="AXE60957.1"/>
    <property type="molecule type" value="Genomic_DNA"/>
</dbReference>
<evidence type="ECO:0000256" key="3">
    <source>
        <dbReference type="ARBA" id="ARBA00023125"/>
    </source>
</evidence>
<dbReference type="InterPro" id="IPR038969">
    <property type="entry name" value="FEN"/>
</dbReference>
<evidence type="ECO:0000256" key="1">
    <source>
        <dbReference type="ARBA" id="ARBA00022722"/>
    </source>
</evidence>
<dbReference type="GO" id="GO:0003677">
    <property type="term" value="F:DNA binding"/>
    <property type="evidence" value="ECO:0007669"/>
    <property type="project" value="UniProtKB-KW"/>
</dbReference>
<dbReference type="InterPro" id="IPR020045">
    <property type="entry name" value="DNA_polI_H3TH"/>
</dbReference>
<dbReference type="KEGG" id="mpho:DA803_02590"/>
<reference evidence="7 8" key="1">
    <citation type="submission" date="2018-05" db="EMBL/GenBank/DDBJ databases">
        <title>Annotation of the Mycoplasma phocidae genome.</title>
        <authorList>
            <person name="Brown D.R."/>
            <person name="Kutish G.F."/>
            <person name="Frasca S.Jr."/>
        </authorList>
    </citation>
    <scope>NUCLEOTIDE SEQUENCE [LARGE SCALE GENOMIC DNA]</scope>
    <source>
        <strain evidence="7 8">105</strain>
    </source>
</reference>
<dbReference type="OrthoDB" id="9806424at2"/>
<dbReference type="CDD" id="cd09898">
    <property type="entry name" value="H3TH_53EXO"/>
    <property type="match status" value="1"/>
</dbReference>
<evidence type="ECO:0000256" key="2">
    <source>
        <dbReference type="ARBA" id="ARBA00022801"/>
    </source>
</evidence>
<feature type="domain" description="5'-3' exonuclease" evidence="6">
    <location>
        <begin position="6"/>
        <end position="267"/>
    </location>
</feature>
<organism evidence="7 8">
    <name type="scientific">[Mycoplasma] phocae</name>
    <dbReference type="NCBI Taxonomy" id="142651"/>
    <lineage>
        <taxon>Bacteria</taxon>
        <taxon>Bacillati</taxon>
        <taxon>Mycoplasmatota</taxon>
        <taxon>Mycoplasmoidales</taxon>
        <taxon>Metamycoplasmataceae</taxon>
        <taxon>Metamycoplasma</taxon>
    </lineage>
</organism>
<dbReference type="GO" id="GO:0017108">
    <property type="term" value="F:5'-flap endonuclease activity"/>
    <property type="evidence" value="ECO:0007669"/>
    <property type="project" value="InterPro"/>
</dbReference>
<dbReference type="InterPro" id="IPR002421">
    <property type="entry name" value="5-3_exonuclease"/>
</dbReference>
<dbReference type="InterPro" id="IPR036279">
    <property type="entry name" value="5-3_exonuclease_C_sf"/>
</dbReference>